<dbReference type="GO" id="GO:0016020">
    <property type="term" value="C:membrane"/>
    <property type="evidence" value="ECO:0007669"/>
    <property type="project" value="InterPro"/>
</dbReference>
<feature type="domain" description="ABC transporter" evidence="5">
    <location>
        <begin position="31"/>
        <end position="250"/>
    </location>
</feature>
<dbReference type="InterPro" id="IPR015860">
    <property type="entry name" value="ABC_transpr_TagH-like"/>
</dbReference>
<dbReference type="Gene3D" id="3.40.50.300">
    <property type="entry name" value="P-loop containing nucleotide triphosphate hydrolases"/>
    <property type="match status" value="1"/>
</dbReference>
<dbReference type="Pfam" id="PF00005">
    <property type="entry name" value="ABC_tran"/>
    <property type="match status" value="1"/>
</dbReference>
<keyword evidence="3" id="KW-0547">Nucleotide-binding</keyword>
<dbReference type="PANTHER" id="PTHR46743">
    <property type="entry name" value="TEICHOIC ACIDS EXPORT ATP-BINDING PROTEIN TAGH"/>
    <property type="match status" value="1"/>
</dbReference>
<evidence type="ECO:0000313" key="7">
    <source>
        <dbReference type="Proteomes" id="UP000019091"/>
    </source>
</evidence>
<dbReference type="InterPro" id="IPR017871">
    <property type="entry name" value="ABC_transporter-like_CS"/>
</dbReference>
<evidence type="ECO:0000313" key="6">
    <source>
        <dbReference type="EMBL" id="AHG81048.1"/>
    </source>
</evidence>
<name>A0A4V7I7Q1_BIBTR</name>
<evidence type="ECO:0000259" key="5">
    <source>
        <dbReference type="PROSITE" id="PS50893"/>
    </source>
</evidence>
<dbReference type="CDD" id="cd03220">
    <property type="entry name" value="ABC_KpsT_Wzt"/>
    <property type="match status" value="1"/>
</dbReference>
<organism evidence="6 7">
    <name type="scientific">Bibersteinia trehalosi USDA-ARS-USMARC-188</name>
    <dbReference type="NCBI Taxonomy" id="1263829"/>
    <lineage>
        <taxon>Bacteria</taxon>
        <taxon>Pseudomonadati</taxon>
        <taxon>Pseudomonadota</taxon>
        <taxon>Gammaproteobacteria</taxon>
        <taxon>Pasteurellales</taxon>
        <taxon>Pasteurellaceae</taxon>
        <taxon>Bibersteinia</taxon>
    </lineage>
</organism>
<dbReference type="PROSITE" id="PS00211">
    <property type="entry name" value="ABC_TRANSPORTER_1"/>
    <property type="match status" value="1"/>
</dbReference>
<dbReference type="GO" id="GO:0005524">
    <property type="term" value="F:ATP binding"/>
    <property type="evidence" value="ECO:0007669"/>
    <property type="project" value="UniProtKB-KW"/>
</dbReference>
<dbReference type="AlphaFoldDB" id="A0A4V7I7Q1"/>
<dbReference type="GO" id="GO:0016887">
    <property type="term" value="F:ATP hydrolysis activity"/>
    <property type="evidence" value="ECO:0007669"/>
    <property type="project" value="InterPro"/>
</dbReference>
<comment type="similarity">
    <text evidence="1">Belongs to the ABC transporter superfamily.</text>
</comment>
<evidence type="ECO:0000256" key="4">
    <source>
        <dbReference type="ARBA" id="ARBA00022840"/>
    </source>
</evidence>
<dbReference type="PROSITE" id="PS50893">
    <property type="entry name" value="ABC_TRANSPORTER_2"/>
    <property type="match status" value="1"/>
</dbReference>
<dbReference type="InterPro" id="IPR027417">
    <property type="entry name" value="P-loop_NTPase"/>
</dbReference>
<protein>
    <submittedName>
        <fullName evidence="6">ABC transporter ATP binding subunit</fullName>
    </submittedName>
</protein>
<reference evidence="6 7" key="1">
    <citation type="journal article" date="2014" name="Genome Announc.">
        <title>Complete Closed Genome Sequences of Three Bibersteinia trehalosi Nasopharyngeal Isolates from Cattle with Shipping Fever.</title>
        <authorList>
            <person name="Harhay G.P."/>
            <person name="McVey D.S."/>
            <person name="Koren S."/>
            <person name="Phillippy A.M."/>
            <person name="Bono J."/>
            <person name="Harhay D.M."/>
            <person name="Clawson M.L."/>
            <person name="Heaton M.P."/>
            <person name="Chitko-McKown C.G."/>
            <person name="Korlach J."/>
            <person name="Smith T.P."/>
        </authorList>
    </citation>
    <scope>NUCLEOTIDE SEQUENCE [LARGE SCALE GENOMIC DNA]</scope>
    <source>
        <strain evidence="6 7">USDA-ARS-USMARC-188</strain>
    </source>
</reference>
<dbReference type="SUPFAM" id="SSF52540">
    <property type="entry name" value="P-loop containing nucleoside triphosphate hydrolases"/>
    <property type="match status" value="1"/>
</dbReference>
<dbReference type="RefSeq" id="WP_015433339.1">
    <property type="nucleotide sequence ID" value="NZ_CP006954.1"/>
</dbReference>
<dbReference type="InterPro" id="IPR003439">
    <property type="entry name" value="ABC_transporter-like_ATP-bd"/>
</dbReference>
<accession>A0A4V7I7Q1</accession>
<dbReference type="InterPro" id="IPR050683">
    <property type="entry name" value="Bact_Polysacc_Export_ATP-bd"/>
</dbReference>
<evidence type="ECO:0000256" key="1">
    <source>
        <dbReference type="ARBA" id="ARBA00005417"/>
    </source>
</evidence>
<evidence type="ECO:0000256" key="2">
    <source>
        <dbReference type="ARBA" id="ARBA00022448"/>
    </source>
</evidence>
<keyword evidence="4" id="KW-0067">ATP-binding</keyword>
<sequence>MDKDIVIDVSNASVIFNKSSENVTGLKEYVIKLLKKELMFEEFYALKDINFQVKKGESWGLIGTNGSGKSTLLKLICGILKPSRGNVNITGNISPLIELGAGFNWDLTARENIYLNGVILGYSKKFIQEKFDEIVEFAELKDFLDMPIKNFSSGMAARLGFSIATVVKPEILIVDEVLAVGDIAFQQKCQKRMEAMLADGTTLLFVSHTADQVKELCQNAIWLDKGCVKEIGFTDTVLQSYHHYLGVVNS</sequence>
<keyword evidence="2" id="KW-0813">Transport</keyword>
<evidence type="ECO:0000256" key="3">
    <source>
        <dbReference type="ARBA" id="ARBA00022741"/>
    </source>
</evidence>
<dbReference type="KEGG" id="btre:F542_3300"/>
<dbReference type="EMBL" id="CP006954">
    <property type="protein sequence ID" value="AHG81048.1"/>
    <property type="molecule type" value="Genomic_DNA"/>
</dbReference>
<gene>
    <name evidence="6" type="ORF">F542_3300</name>
</gene>
<dbReference type="SMART" id="SM00382">
    <property type="entry name" value="AAA"/>
    <property type="match status" value="1"/>
</dbReference>
<dbReference type="Proteomes" id="UP000019091">
    <property type="component" value="Chromosome"/>
</dbReference>
<proteinExistence type="inferred from homology"/>
<dbReference type="InterPro" id="IPR003593">
    <property type="entry name" value="AAA+_ATPase"/>
</dbReference>
<dbReference type="PANTHER" id="PTHR46743:SF2">
    <property type="entry name" value="TEICHOIC ACIDS EXPORT ATP-BINDING PROTEIN TAGH"/>
    <property type="match status" value="1"/>
</dbReference>
<dbReference type="OrthoDB" id="9778870at2"/>
<dbReference type="GO" id="GO:0140359">
    <property type="term" value="F:ABC-type transporter activity"/>
    <property type="evidence" value="ECO:0007669"/>
    <property type="project" value="InterPro"/>
</dbReference>